<dbReference type="InterPro" id="IPR033031">
    <property type="entry name" value="Scc2/Nipped-B"/>
</dbReference>
<reference evidence="3 4" key="1">
    <citation type="journal article" date="2011" name="Proc. Natl. Acad. Sci. U.S.A.">
        <title>Comparative genomics of xylose-fermenting fungi for enhanced biofuel production.</title>
        <authorList>
            <person name="Wohlbach D.J."/>
            <person name="Kuo A."/>
            <person name="Sato T.K."/>
            <person name="Potts K.M."/>
            <person name="Salamov A.A."/>
            <person name="LaButti K.M."/>
            <person name="Sun H."/>
            <person name="Clum A."/>
            <person name="Pangilinan J.L."/>
            <person name="Lindquist E.A."/>
            <person name="Lucas S."/>
            <person name="Lapidus A."/>
            <person name="Jin M."/>
            <person name="Gunawan C."/>
            <person name="Balan V."/>
            <person name="Dale B.E."/>
            <person name="Jeffries T.W."/>
            <person name="Zinkel R."/>
            <person name="Barry K.W."/>
            <person name="Grigoriev I.V."/>
            <person name="Gasch A.P."/>
        </authorList>
    </citation>
    <scope>NUCLEOTIDE SEQUENCE [LARGE SCALE GENOMIC DNA]</scope>
    <source>
        <strain evidence="4">ATCC 10573 / BCRC 21748 / CBS 615 / JCM 9827 / NBRC 10315 / NRRL Y-1498 / VKM Y-70</strain>
    </source>
</reference>
<dbReference type="GO" id="GO:0140588">
    <property type="term" value="P:chromatin looping"/>
    <property type="evidence" value="ECO:0007669"/>
    <property type="project" value="InterPro"/>
</dbReference>
<dbReference type="GO" id="GO:0071169">
    <property type="term" value="P:establishment of protein localization to chromatin"/>
    <property type="evidence" value="ECO:0007669"/>
    <property type="project" value="TreeGrafter"/>
</dbReference>
<dbReference type="PANTHER" id="PTHR21704">
    <property type="entry name" value="NIPPED-B-LIKE PROTEIN DELANGIN SCC2-RELATED"/>
    <property type="match status" value="1"/>
</dbReference>
<evidence type="ECO:0000313" key="4">
    <source>
        <dbReference type="Proteomes" id="UP000000707"/>
    </source>
</evidence>
<dbReference type="HOGENOM" id="CLU_756490_0_0_1"/>
<dbReference type="STRING" id="590646.G3AX73"/>
<accession>G3AX73</accession>
<comment type="similarity">
    <text evidence="1">Belongs to the SCC2/Nipped-B family.</text>
</comment>
<dbReference type="GO" id="GO:0010468">
    <property type="term" value="P:regulation of gene expression"/>
    <property type="evidence" value="ECO:0007669"/>
    <property type="project" value="InterPro"/>
</dbReference>
<evidence type="ECO:0000259" key="2">
    <source>
        <dbReference type="Pfam" id="PF12830"/>
    </source>
</evidence>
<organism evidence="4">
    <name type="scientific">Candida tenuis (strain ATCC 10573 / BCRC 21748 / CBS 615 / JCM 9827 / NBRC 10315 / NRRL Y-1498 / VKM Y-70)</name>
    <name type="common">Yeast</name>
    <name type="synonym">Yamadazyma tenuis</name>
    <dbReference type="NCBI Taxonomy" id="590646"/>
    <lineage>
        <taxon>Eukaryota</taxon>
        <taxon>Fungi</taxon>
        <taxon>Dikarya</taxon>
        <taxon>Ascomycota</taxon>
        <taxon>Saccharomycotina</taxon>
        <taxon>Pichiomycetes</taxon>
        <taxon>Debaryomycetaceae</taxon>
        <taxon>Yamadazyma</taxon>
    </lineage>
</organism>
<protein>
    <recommendedName>
        <fullName evidence="1">Sister chromatid cohesion protein</fullName>
    </recommendedName>
</protein>
<evidence type="ECO:0000256" key="1">
    <source>
        <dbReference type="RuleBase" id="RU364107"/>
    </source>
</evidence>
<dbReference type="OrthoDB" id="418242at2759"/>
<keyword evidence="4" id="KW-1185">Reference proteome</keyword>
<comment type="subcellular location">
    <subcellularLocation>
        <location evidence="1">Nucleus</location>
    </subcellularLocation>
</comment>
<dbReference type="Proteomes" id="UP000000707">
    <property type="component" value="Unassembled WGS sequence"/>
</dbReference>
<name>G3AX73_CANTC</name>
<dbReference type="eggNOG" id="KOG1020">
    <property type="taxonomic scope" value="Eukaryota"/>
</dbReference>
<feature type="domain" description="Sister chromatid cohesion C-terminal" evidence="2">
    <location>
        <begin position="76"/>
        <end position="256"/>
    </location>
</feature>
<dbReference type="Pfam" id="PF12830">
    <property type="entry name" value="Nipped-B_C"/>
    <property type="match status" value="1"/>
</dbReference>
<dbReference type="GO" id="GO:1990414">
    <property type="term" value="P:replication-born double-strand break repair via sister chromatid exchange"/>
    <property type="evidence" value="ECO:0007669"/>
    <property type="project" value="TreeGrafter"/>
</dbReference>
<proteinExistence type="inferred from homology"/>
<dbReference type="EMBL" id="GL996510">
    <property type="protein sequence ID" value="EGV66706.1"/>
    <property type="molecule type" value="Genomic_DNA"/>
</dbReference>
<dbReference type="GO" id="GO:0061775">
    <property type="term" value="F:cohesin loader activity"/>
    <property type="evidence" value="ECO:0007669"/>
    <property type="project" value="InterPro"/>
</dbReference>
<dbReference type="PANTHER" id="PTHR21704:SF18">
    <property type="entry name" value="NIPPED-B-LIKE PROTEIN"/>
    <property type="match status" value="1"/>
</dbReference>
<dbReference type="InterPro" id="IPR024986">
    <property type="entry name" value="Nipped-B_C"/>
</dbReference>
<dbReference type="GO" id="GO:0090694">
    <property type="term" value="C:Scc2-Scc4 cohesin loading complex"/>
    <property type="evidence" value="ECO:0007669"/>
    <property type="project" value="TreeGrafter"/>
</dbReference>
<gene>
    <name evidence="3" type="ORF">CANTEDRAFT_117905</name>
</gene>
<keyword evidence="1" id="KW-0539">Nucleus</keyword>
<sequence length="366" mass="41679">MNDKVLNIIATELQNDEDGATKIKQIIVQNLFDFVRHEDKESRRRIGVETKSSSNENLDVVAFNGGGKAYVNDGICSSLIQRFISKILGLCFDPNHTFALISVQFCKLVFTLGYENPKLCISTFIGLEASESSIIRNKAHGVLRDLFNKHESLFDSSYSEGFKYAVEYRSSIADGLSTSRYYISILYSVVSKTVSARRKFITAINKSLQNYSSLDKQDHSQEFGRNFIYFMLQNLASVSFLTLEETYMIAETINNILSHQGLDLYDKVKALEENKSKKVVCIQSQAMICFLEFNSFLISKYGLNVERIANFKLERIDTELRSHPKVQRELVFDLDASDMKADLEEMSTVEAILGKFVSSMHFYNNN</sequence>
<dbReference type="GO" id="GO:0034087">
    <property type="term" value="P:establishment of mitotic sister chromatid cohesion"/>
    <property type="evidence" value="ECO:0007669"/>
    <property type="project" value="TreeGrafter"/>
</dbReference>
<dbReference type="AlphaFoldDB" id="G3AX73"/>
<evidence type="ECO:0000313" key="3">
    <source>
        <dbReference type="EMBL" id="EGV66706.1"/>
    </source>
</evidence>
<dbReference type="GO" id="GO:0003682">
    <property type="term" value="F:chromatin binding"/>
    <property type="evidence" value="ECO:0007669"/>
    <property type="project" value="TreeGrafter"/>
</dbReference>
<keyword evidence="1" id="KW-0131">Cell cycle</keyword>
<keyword evidence="1" id="KW-0677">Repeat</keyword>